<dbReference type="KEGG" id="mmed:Mame_00008"/>
<gene>
    <name evidence="1" type="ORF">Mame_00008</name>
</gene>
<dbReference type="STRING" id="1122214.Mame_00008"/>
<dbReference type="OrthoDB" id="7916272at2"/>
<name>A0A1U9YVC5_9HYPH</name>
<dbReference type="AlphaFoldDB" id="A0A1U9YVC5"/>
<proteinExistence type="predicted"/>
<organism evidence="1 2">
    <name type="scientific">Martelella mediterranea DSM 17316</name>
    <dbReference type="NCBI Taxonomy" id="1122214"/>
    <lineage>
        <taxon>Bacteria</taxon>
        <taxon>Pseudomonadati</taxon>
        <taxon>Pseudomonadota</taxon>
        <taxon>Alphaproteobacteria</taxon>
        <taxon>Hyphomicrobiales</taxon>
        <taxon>Aurantimonadaceae</taxon>
        <taxon>Martelella</taxon>
    </lineage>
</organism>
<evidence type="ECO:0000313" key="2">
    <source>
        <dbReference type="Proteomes" id="UP000191135"/>
    </source>
</evidence>
<dbReference type="Proteomes" id="UP000191135">
    <property type="component" value="Chromosome"/>
</dbReference>
<keyword evidence="2" id="KW-1185">Reference proteome</keyword>
<accession>A0A1U9YVC5</accession>
<protein>
    <submittedName>
        <fullName evidence="1">Uncharacterized protein</fullName>
    </submittedName>
</protein>
<dbReference type="EMBL" id="CP020330">
    <property type="protein sequence ID" value="AQZ49393.1"/>
    <property type="molecule type" value="Genomic_DNA"/>
</dbReference>
<evidence type="ECO:0000313" key="1">
    <source>
        <dbReference type="EMBL" id="AQZ49393.1"/>
    </source>
</evidence>
<dbReference type="RefSeq" id="WP_018063558.1">
    <property type="nucleotide sequence ID" value="NZ_AQWH01000003.1"/>
</dbReference>
<sequence length="87" mass="8967">MTDRFASRHATLTSPAYDGFPITTSDAAPVLEVTRAIYVGVAGDLTTTFASGETVTFQNVAAGTILPIRISHVLATGTTADALVGLI</sequence>
<reference evidence="1 2" key="1">
    <citation type="submission" date="2017-03" db="EMBL/GenBank/DDBJ databases">
        <title>Foreign affairs: Plasmid Transfer between Roseobacters and Rhizobia.</title>
        <authorList>
            <person name="Bartling P."/>
            <person name="Bunk B."/>
            <person name="Overmann J."/>
            <person name="Brinkmann H."/>
            <person name="Petersen J."/>
        </authorList>
    </citation>
    <scope>NUCLEOTIDE SEQUENCE [LARGE SCALE GENOMIC DNA]</scope>
    <source>
        <strain evidence="1 2">MACL11</strain>
    </source>
</reference>
<dbReference type="eggNOG" id="ENOG5033DW2">
    <property type="taxonomic scope" value="Bacteria"/>
</dbReference>